<accession>A0AAW0G208</accession>
<evidence type="ECO:0000313" key="1">
    <source>
        <dbReference type="EMBL" id="KAK7683671.1"/>
    </source>
</evidence>
<sequence length="99" mass="10551">MVPTLTIPQRLQLLSCLCYDGSLFPAPPPLFTGVPTDPLDPLIPKLLDALLFFLHTDVKNRTISALSLTVSSKEAIVTLATNANGQSSTSSSQAILETI</sequence>
<dbReference type="AlphaFoldDB" id="A0AAW0G208"/>
<dbReference type="Proteomes" id="UP001385951">
    <property type="component" value="Unassembled WGS sequence"/>
</dbReference>
<name>A0AAW0G208_9APHY</name>
<protein>
    <submittedName>
        <fullName evidence="1">Uncharacterized protein</fullName>
    </submittedName>
</protein>
<proteinExistence type="predicted"/>
<comment type="caution">
    <text evidence="1">The sequence shown here is derived from an EMBL/GenBank/DDBJ whole genome shotgun (WGS) entry which is preliminary data.</text>
</comment>
<evidence type="ECO:0000313" key="2">
    <source>
        <dbReference type="Proteomes" id="UP001385951"/>
    </source>
</evidence>
<gene>
    <name evidence="1" type="ORF">QCA50_013047</name>
</gene>
<keyword evidence="2" id="KW-1185">Reference proteome</keyword>
<organism evidence="1 2">
    <name type="scientific">Cerrena zonata</name>
    <dbReference type="NCBI Taxonomy" id="2478898"/>
    <lineage>
        <taxon>Eukaryota</taxon>
        <taxon>Fungi</taxon>
        <taxon>Dikarya</taxon>
        <taxon>Basidiomycota</taxon>
        <taxon>Agaricomycotina</taxon>
        <taxon>Agaricomycetes</taxon>
        <taxon>Polyporales</taxon>
        <taxon>Cerrenaceae</taxon>
        <taxon>Cerrena</taxon>
    </lineage>
</organism>
<reference evidence="1 2" key="1">
    <citation type="submission" date="2022-09" db="EMBL/GenBank/DDBJ databases">
        <authorList>
            <person name="Palmer J.M."/>
        </authorList>
    </citation>
    <scope>NUCLEOTIDE SEQUENCE [LARGE SCALE GENOMIC DNA]</scope>
    <source>
        <strain evidence="1 2">DSM 7382</strain>
    </source>
</reference>
<dbReference type="EMBL" id="JASBNA010000029">
    <property type="protein sequence ID" value="KAK7683671.1"/>
    <property type="molecule type" value="Genomic_DNA"/>
</dbReference>